<dbReference type="Proteomes" id="UP000053411">
    <property type="component" value="Unassembled WGS sequence"/>
</dbReference>
<dbReference type="InterPro" id="IPR036864">
    <property type="entry name" value="Zn2-C6_fun-type_DNA-bd_sf"/>
</dbReference>
<dbReference type="GO" id="GO:0008270">
    <property type="term" value="F:zinc ion binding"/>
    <property type="evidence" value="ECO:0007669"/>
    <property type="project" value="InterPro"/>
</dbReference>
<dbReference type="Gene3D" id="4.10.240.10">
    <property type="entry name" value="Zn(2)-C6 fungal-type DNA-binding domain"/>
    <property type="match status" value="1"/>
</dbReference>
<keyword evidence="1" id="KW-0479">Metal-binding</keyword>
<dbReference type="RefSeq" id="XP_016636996.1">
    <property type="nucleotide sequence ID" value="XM_016771857.1"/>
</dbReference>
<keyword evidence="2" id="KW-0862">Zinc</keyword>
<reference evidence="8 9" key="1">
    <citation type="submission" date="2015-01" db="EMBL/GenBank/DDBJ databases">
        <title>The Genome Sequence of Fonsecaea multimorphosa CBS 102226.</title>
        <authorList>
            <consortium name="The Broad Institute Genomics Platform"/>
            <person name="Cuomo C."/>
            <person name="de Hoog S."/>
            <person name="Gorbushina A."/>
            <person name="Stielow B."/>
            <person name="Teixiera M."/>
            <person name="Abouelleil A."/>
            <person name="Chapman S.B."/>
            <person name="Priest M."/>
            <person name="Young S.K."/>
            <person name="Wortman J."/>
            <person name="Nusbaum C."/>
            <person name="Birren B."/>
        </authorList>
    </citation>
    <scope>NUCLEOTIDE SEQUENCE [LARGE SCALE GENOMIC DNA]</scope>
    <source>
        <strain evidence="8 9">CBS 102226</strain>
    </source>
</reference>
<sequence>MATDAPSKDGDNITAEEAVENGLMIPVTGTGTGTGKKPRVGARGQRKVKSGCRTCKIRHKKCNEARPACLQCTSTGRKCDFLLPATPPPSSSSSTSSSLQIAAAPRSESWAEAAAGRVHQSITTVSVSWQWQIQPPSTLPSHMRDMGDCEATNFEYFRSVCARDFALYFESPLWEALVLRYALAEESIFHAALAISSMSRNSYCPTASSSSSWYDPGHTSSSAAASEYCLAQYTLAIRRLNARLHLHPRCVASIELAAFASILFIYIEGMQGFTKSMHVHLRGGLALVRSLDHQQRLSPTCDVGYLEWALWQVREQVEEIEAVGRNS</sequence>
<dbReference type="VEuPathDB" id="FungiDB:Z520_01339"/>
<keyword evidence="4" id="KW-0238">DNA-binding</keyword>
<evidence type="ECO:0000259" key="7">
    <source>
        <dbReference type="PROSITE" id="PS50048"/>
    </source>
</evidence>
<evidence type="ECO:0000256" key="6">
    <source>
        <dbReference type="ARBA" id="ARBA00023242"/>
    </source>
</evidence>
<proteinExistence type="predicted"/>
<evidence type="ECO:0000313" key="9">
    <source>
        <dbReference type="Proteomes" id="UP000053411"/>
    </source>
</evidence>
<dbReference type="PROSITE" id="PS50048">
    <property type="entry name" value="ZN2_CY6_FUNGAL_2"/>
    <property type="match status" value="1"/>
</dbReference>
<dbReference type="OrthoDB" id="416217at2759"/>
<dbReference type="AlphaFoldDB" id="A0A0D2L1F0"/>
<feature type="domain" description="Zn(2)-C6 fungal-type" evidence="7">
    <location>
        <begin position="51"/>
        <end position="81"/>
    </location>
</feature>
<organism evidence="8 9">
    <name type="scientific">Fonsecaea multimorphosa CBS 102226</name>
    <dbReference type="NCBI Taxonomy" id="1442371"/>
    <lineage>
        <taxon>Eukaryota</taxon>
        <taxon>Fungi</taxon>
        <taxon>Dikarya</taxon>
        <taxon>Ascomycota</taxon>
        <taxon>Pezizomycotina</taxon>
        <taxon>Eurotiomycetes</taxon>
        <taxon>Chaetothyriomycetidae</taxon>
        <taxon>Chaetothyriales</taxon>
        <taxon>Herpotrichiellaceae</taxon>
        <taxon>Fonsecaea</taxon>
    </lineage>
</organism>
<dbReference type="PANTHER" id="PTHR36206:SF12">
    <property type="entry name" value="ASPERCRYPTIN BIOSYNTHESIS CLUSTER-SPECIFIC TRANSCRIPTION REGULATOR ATNN-RELATED"/>
    <property type="match status" value="1"/>
</dbReference>
<accession>A0A0D2L1F0</accession>
<dbReference type="SMART" id="SM00066">
    <property type="entry name" value="GAL4"/>
    <property type="match status" value="1"/>
</dbReference>
<dbReference type="InterPro" id="IPR052360">
    <property type="entry name" value="Transcr_Regulatory_Proteins"/>
</dbReference>
<dbReference type="GO" id="GO:0003677">
    <property type="term" value="F:DNA binding"/>
    <property type="evidence" value="ECO:0007669"/>
    <property type="project" value="UniProtKB-KW"/>
</dbReference>
<protein>
    <recommendedName>
        <fullName evidence="7">Zn(2)-C6 fungal-type domain-containing protein</fullName>
    </recommendedName>
</protein>
<keyword evidence="5" id="KW-0804">Transcription</keyword>
<gene>
    <name evidence="8" type="ORF">Z520_01339</name>
</gene>
<evidence type="ECO:0000313" key="8">
    <source>
        <dbReference type="EMBL" id="KIY02874.1"/>
    </source>
</evidence>
<dbReference type="PROSITE" id="PS00463">
    <property type="entry name" value="ZN2_CY6_FUNGAL_1"/>
    <property type="match status" value="1"/>
</dbReference>
<keyword evidence="6" id="KW-0539">Nucleus</keyword>
<dbReference type="GeneID" id="27707085"/>
<evidence type="ECO:0000256" key="3">
    <source>
        <dbReference type="ARBA" id="ARBA00023015"/>
    </source>
</evidence>
<dbReference type="CDD" id="cd00067">
    <property type="entry name" value="GAL4"/>
    <property type="match status" value="1"/>
</dbReference>
<evidence type="ECO:0000256" key="5">
    <source>
        <dbReference type="ARBA" id="ARBA00023163"/>
    </source>
</evidence>
<dbReference type="Pfam" id="PF00172">
    <property type="entry name" value="Zn_clus"/>
    <property type="match status" value="1"/>
</dbReference>
<dbReference type="PANTHER" id="PTHR36206">
    <property type="entry name" value="ASPERCRYPTIN BIOSYNTHESIS CLUSTER-SPECIFIC TRANSCRIPTION REGULATOR ATNN-RELATED"/>
    <property type="match status" value="1"/>
</dbReference>
<keyword evidence="3" id="KW-0805">Transcription regulation</keyword>
<evidence type="ECO:0000256" key="4">
    <source>
        <dbReference type="ARBA" id="ARBA00023125"/>
    </source>
</evidence>
<dbReference type="EMBL" id="KN848063">
    <property type="protein sequence ID" value="KIY02874.1"/>
    <property type="molecule type" value="Genomic_DNA"/>
</dbReference>
<evidence type="ECO:0000256" key="2">
    <source>
        <dbReference type="ARBA" id="ARBA00022833"/>
    </source>
</evidence>
<evidence type="ECO:0000256" key="1">
    <source>
        <dbReference type="ARBA" id="ARBA00022723"/>
    </source>
</evidence>
<dbReference type="Pfam" id="PF11951">
    <property type="entry name" value="Fungal_trans_2"/>
    <property type="match status" value="1"/>
</dbReference>
<name>A0A0D2L1F0_9EURO</name>
<dbReference type="GO" id="GO:0000981">
    <property type="term" value="F:DNA-binding transcription factor activity, RNA polymerase II-specific"/>
    <property type="evidence" value="ECO:0007669"/>
    <property type="project" value="InterPro"/>
</dbReference>
<dbReference type="SUPFAM" id="SSF57701">
    <property type="entry name" value="Zn2/Cys6 DNA-binding domain"/>
    <property type="match status" value="1"/>
</dbReference>
<keyword evidence="9" id="KW-1185">Reference proteome</keyword>
<dbReference type="InterPro" id="IPR021858">
    <property type="entry name" value="Fun_TF"/>
</dbReference>
<dbReference type="InterPro" id="IPR001138">
    <property type="entry name" value="Zn2Cys6_DnaBD"/>
</dbReference>